<evidence type="ECO:0000256" key="3">
    <source>
        <dbReference type="ARBA" id="ARBA00023242"/>
    </source>
</evidence>
<reference evidence="6 7" key="1">
    <citation type="journal article" date="2018" name="BMC Genomics">
        <title>Genomic evidence for intraspecific hybridization in a clonal and extremely halotolerant yeast.</title>
        <authorList>
            <person name="Gostincar C."/>
            <person name="Stajich J.E."/>
            <person name="Zupancic J."/>
            <person name="Zalar P."/>
            <person name="Gunde-Cimerman N."/>
        </authorList>
    </citation>
    <scope>NUCLEOTIDE SEQUENCE [LARGE SCALE GENOMIC DNA]</scope>
    <source>
        <strain evidence="6 7">EXF-2682</strain>
    </source>
</reference>
<dbReference type="Pfam" id="PF04931">
    <property type="entry name" value="DNA_pol_phi"/>
    <property type="match status" value="1"/>
</dbReference>
<dbReference type="GO" id="GO:0005730">
    <property type="term" value="C:nucleolus"/>
    <property type="evidence" value="ECO:0007669"/>
    <property type="project" value="InterPro"/>
</dbReference>
<dbReference type="InterPro" id="IPR016024">
    <property type="entry name" value="ARM-type_fold"/>
</dbReference>
<comment type="subcellular location">
    <subcellularLocation>
        <location evidence="1">Nucleus</location>
    </subcellularLocation>
</comment>
<dbReference type="EMBL" id="QWIP01000273">
    <property type="protein sequence ID" value="RMY67412.1"/>
    <property type="molecule type" value="Genomic_DNA"/>
</dbReference>
<organism evidence="6 7">
    <name type="scientific">Hortaea werneckii</name>
    <name type="common">Black yeast</name>
    <name type="synonym">Cladosporium werneckii</name>
    <dbReference type="NCBI Taxonomy" id="91943"/>
    <lineage>
        <taxon>Eukaryota</taxon>
        <taxon>Fungi</taxon>
        <taxon>Dikarya</taxon>
        <taxon>Ascomycota</taxon>
        <taxon>Pezizomycotina</taxon>
        <taxon>Dothideomycetes</taxon>
        <taxon>Dothideomycetidae</taxon>
        <taxon>Mycosphaerellales</taxon>
        <taxon>Teratosphaeriaceae</taxon>
        <taxon>Hortaea</taxon>
    </lineage>
</organism>
<dbReference type="Pfam" id="PF02464">
    <property type="entry name" value="CinA"/>
    <property type="match status" value="1"/>
</dbReference>
<feature type="domain" description="CinA C-terminal" evidence="5">
    <location>
        <begin position="1140"/>
        <end position="1294"/>
    </location>
</feature>
<protein>
    <recommendedName>
        <fullName evidence="5">CinA C-terminal domain-containing protein</fullName>
    </recommendedName>
</protein>
<proteinExistence type="inferred from homology"/>
<feature type="region of interest" description="Disordered" evidence="4">
    <location>
        <begin position="810"/>
        <end position="876"/>
    </location>
</feature>
<feature type="compositionally biased region" description="Acidic residues" evidence="4">
    <location>
        <begin position="824"/>
        <end position="837"/>
    </location>
</feature>
<evidence type="ECO:0000259" key="5">
    <source>
        <dbReference type="Pfam" id="PF02464"/>
    </source>
</evidence>
<evidence type="ECO:0000256" key="2">
    <source>
        <dbReference type="ARBA" id="ARBA00006809"/>
    </source>
</evidence>
<accession>A0A3M7DT33</accession>
<comment type="caution">
    <text evidence="6">The sequence shown here is derived from an EMBL/GenBank/DDBJ whole genome shotgun (WGS) entry which is preliminary data.</text>
</comment>
<dbReference type="InterPro" id="IPR007015">
    <property type="entry name" value="DNA_pol_V/MYBBP1A"/>
</dbReference>
<dbReference type="Gene3D" id="3.90.950.20">
    <property type="entry name" value="CinA-like"/>
    <property type="match status" value="1"/>
</dbReference>
<evidence type="ECO:0000313" key="7">
    <source>
        <dbReference type="Proteomes" id="UP000269276"/>
    </source>
</evidence>
<dbReference type="Proteomes" id="UP000269276">
    <property type="component" value="Unassembled WGS sequence"/>
</dbReference>
<dbReference type="GO" id="GO:0006355">
    <property type="term" value="P:regulation of DNA-templated transcription"/>
    <property type="evidence" value="ECO:0007669"/>
    <property type="project" value="InterPro"/>
</dbReference>
<dbReference type="PANTHER" id="PTHR13213:SF2">
    <property type="entry name" value="MYB-BINDING PROTEIN 1A"/>
    <property type="match status" value="1"/>
</dbReference>
<dbReference type="SUPFAM" id="SSF48371">
    <property type="entry name" value="ARM repeat"/>
    <property type="match status" value="1"/>
</dbReference>
<dbReference type="VEuPathDB" id="FungiDB:BTJ68_14098"/>
<feature type="region of interest" description="Disordered" evidence="4">
    <location>
        <begin position="915"/>
        <end position="934"/>
    </location>
</feature>
<dbReference type="GO" id="GO:0000182">
    <property type="term" value="F:rDNA binding"/>
    <property type="evidence" value="ECO:0007669"/>
    <property type="project" value="TreeGrafter"/>
</dbReference>
<feature type="compositionally biased region" description="Acidic residues" evidence="4">
    <location>
        <begin position="846"/>
        <end position="861"/>
    </location>
</feature>
<dbReference type="PANTHER" id="PTHR13213">
    <property type="entry name" value="MYB-BINDING PROTEIN 1A FAMILY MEMBER"/>
    <property type="match status" value="1"/>
</dbReference>
<comment type="similarity">
    <text evidence="2">Belongs to the MYBBP1A family.</text>
</comment>
<evidence type="ECO:0000256" key="1">
    <source>
        <dbReference type="ARBA" id="ARBA00004123"/>
    </source>
</evidence>
<feature type="compositionally biased region" description="Basic and acidic residues" evidence="4">
    <location>
        <begin position="41"/>
        <end position="51"/>
    </location>
</feature>
<dbReference type="InterPro" id="IPR036653">
    <property type="entry name" value="CinA-like_C"/>
</dbReference>
<feature type="compositionally biased region" description="Low complexity" evidence="4">
    <location>
        <begin position="78"/>
        <end position="88"/>
    </location>
</feature>
<feature type="compositionally biased region" description="Basic and acidic residues" evidence="4">
    <location>
        <begin position="919"/>
        <end position="934"/>
    </location>
</feature>
<dbReference type="OrthoDB" id="342531at2759"/>
<evidence type="ECO:0000256" key="4">
    <source>
        <dbReference type="SAM" id="MobiDB-lite"/>
    </source>
</evidence>
<dbReference type="SUPFAM" id="SSF142433">
    <property type="entry name" value="CinA-like"/>
    <property type="match status" value="1"/>
</dbReference>
<evidence type="ECO:0000313" key="6">
    <source>
        <dbReference type="EMBL" id="RMY67412.1"/>
    </source>
</evidence>
<name>A0A3M7DT33_HORWE</name>
<feature type="region of interest" description="Disordered" evidence="4">
    <location>
        <begin position="28"/>
        <end position="88"/>
    </location>
</feature>
<dbReference type="InterPro" id="IPR008136">
    <property type="entry name" value="CinA_C"/>
</dbReference>
<keyword evidence="3" id="KW-0539">Nucleus</keyword>
<gene>
    <name evidence="6" type="ORF">D0863_07810</name>
</gene>
<sequence length="1300" mass="142176">MAMALTQQENQYAGVTALHGYGGAEVDGSNCLAVGSSTPPDGDRPSRRGDEPVSQSAFSNERQPDGDSAEFSSQVTCPSAPDTPASPTSFGPQFLFRLLVAGDDPKVEKSAARVMPFGMKRERAVGETPDSDGIHPARKRRVQYGEEQAQLVKLYNDLADETSAVRLKAAGDLLRVLSEKSPSQGSLVDQAISRLVKGLCSARKAARLGFSIALSEVLRLAFQLGYKENVDDFRLGALTVKVDQLTQTDNKASGQEKREYLLGRRFAYQAILQSDVGLADGVAPAEWQGLLSAIMLLAKQKDWLRSECGAVLYEYLQSGSGKRLSDERVQTLIDMLKEHKLLKSPEGVALWLIVEAHWPKTLPKDVWHKKDPLSGEELLQLRKILQGGGIEEEEGANGKTARPGTRQSQPSFVWKVLFDHLHSRKEKTFKRFSEEVITEGFFASSSSTERKAFGLQIVRLAVSSAPGPFLRYILSQTVLRTVINHRGEANRTLFEAAKLPLDQIVQRAKHEPAVADSFFSPMALHGAFDQSTKSKTIEGLLQHADVDALQRIVATVNNLVAQPKTESSDQVDSRRRVLADVLLTALRNNREPSRFLKQGKDLAAWARDIFHILTSFGYVAAEPLPSPPLSEASRSIFRSRLMSCLNSVMDQSPGTAVAASTYVLDLLHNSRKEAHKKLSKQAAETLRAARKHAQGMEGADDAGVAGQAYKLLFNLSMLQVYNEEIDSVEALQDLNNTFDGKQSGGEATTMLVELLLSFVSKPSALFRKLAEQVFAAFAAEMTSDGLQSLIDILEQKEGLSGQQALFQDQNDEDARMEDATSEQQSEDDGIDVEDMSDVELVNGEEAGSENDESEDEDDDSSSSESDSADASGDDEEAVFDRKLADALGTAKADEGSDDDESDMDDEQMMALEPHLTNIFKERKKDASKKQEGKDAKENIINFKNRVLDLLNIYVKGQYGQTLALDLILPLTILVRTTTSKPTSEKAFAVLKQYFDSCSKHKTLPQPQDQEACSSVLQAVHEEMKKGGSKLHANACSRSSLFLAKVLVALDPKCYPQIAQMYATLQSQWYLDPKSKVHGSVFTEWTSWSLATRKQPGNPKYPAIHQTVSFLQSPLPRLQPTRTMATSSTNADFPPAEVRQILHEVTTLLKERGETVSIAETAAGGLISSSILSTPGASQIYKGGLTLYTLPSRIAYAGWSQETIANYKGPTTDIVAGLAQHVRKDLESTYTIAESGTAGPTGGNTPNRTPGYVALAVDSERGTFTKEVNTGLGPDRVGNMLRFAVEALKLLREVLQGEAKL</sequence>